<dbReference type="InterPro" id="IPR036388">
    <property type="entry name" value="WH-like_DNA-bd_sf"/>
</dbReference>
<name>A0A410Q951_9FIRM</name>
<dbReference type="PANTHER" id="PTHR33169">
    <property type="entry name" value="PADR-FAMILY TRANSCRIPTIONAL REGULATOR"/>
    <property type="match status" value="1"/>
</dbReference>
<evidence type="ECO:0000313" key="3">
    <source>
        <dbReference type="Proteomes" id="UP000287969"/>
    </source>
</evidence>
<dbReference type="RefSeq" id="WP_128751847.1">
    <property type="nucleotide sequence ID" value="NZ_CP035282.1"/>
</dbReference>
<reference evidence="3" key="1">
    <citation type="submission" date="2019-01" db="EMBL/GenBank/DDBJ databases">
        <title>Draft genomes of a novel of Sporanaerobacter strains.</title>
        <authorList>
            <person name="Ma S."/>
        </authorList>
    </citation>
    <scope>NUCLEOTIDE SEQUENCE [LARGE SCALE GENOMIC DNA]</scope>
    <source>
        <strain evidence="3">NJN-17</strain>
    </source>
</reference>
<sequence length="112" mass="12805">MKKLETNSPLTEAAFLILLAMIEPNHGYGVMQFVEEKTKGRVILGPGTLYGAINNLHRKGWIEPYPTDPEERKKDYVITEDGLNQVKQELSRLKEVYDIGVKVLEKRGINYD</sequence>
<dbReference type="Gene3D" id="1.10.10.10">
    <property type="entry name" value="Winged helix-like DNA-binding domain superfamily/Winged helix DNA-binding domain"/>
    <property type="match status" value="1"/>
</dbReference>
<keyword evidence="3" id="KW-1185">Reference proteome</keyword>
<gene>
    <name evidence="2" type="ORF">EQM13_02310</name>
</gene>
<dbReference type="AlphaFoldDB" id="A0A410Q951"/>
<feature type="domain" description="Transcription regulator PadR N-terminal" evidence="1">
    <location>
        <begin position="18"/>
        <end position="86"/>
    </location>
</feature>
<dbReference type="Proteomes" id="UP000287969">
    <property type="component" value="Chromosome"/>
</dbReference>
<dbReference type="KEGG" id="spoa:EQM13_02310"/>
<dbReference type="InterPro" id="IPR052509">
    <property type="entry name" value="Metal_resp_DNA-bind_regulator"/>
</dbReference>
<evidence type="ECO:0000313" key="2">
    <source>
        <dbReference type="EMBL" id="QAT60486.1"/>
    </source>
</evidence>
<dbReference type="InterPro" id="IPR005149">
    <property type="entry name" value="Tscrpt_reg_PadR_N"/>
</dbReference>
<dbReference type="InterPro" id="IPR036390">
    <property type="entry name" value="WH_DNA-bd_sf"/>
</dbReference>
<dbReference type="OrthoDB" id="9814826at2"/>
<protein>
    <submittedName>
        <fullName evidence="2">PadR family transcriptional regulator</fullName>
    </submittedName>
</protein>
<accession>A0A410Q951</accession>
<dbReference type="EMBL" id="CP035282">
    <property type="protein sequence ID" value="QAT60486.1"/>
    <property type="molecule type" value="Genomic_DNA"/>
</dbReference>
<proteinExistence type="predicted"/>
<organism evidence="2 3">
    <name type="scientific">Acidilutibacter cellobiosedens</name>
    <dbReference type="NCBI Taxonomy" id="2507161"/>
    <lineage>
        <taxon>Bacteria</taxon>
        <taxon>Bacillati</taxon>
        <taxon>Bacillota</taxon>
        <taxon>Tissierellia</taxon>
        <taxon>Tissierellales</taxon>
        <taxon>Acidilutibacteraceae</taxon>
        <taxon>Acidilutibacter</taxon>
    </lineage>
</organism>
<dbReference type="Pfam" id="PF03551">
    <property type="entry name" value="PadR"/>
    <property type="match status" value="1"/>
</dbReference>
<dbReference type="SUPFAM" id="SSF46785">
    <property type="entry name" value="Winged helix' DNA-binding domain"/>
    <property type="match status" value="1"/>
</dbReference>
<dbReference type="PANTHER" id="PTHR33169:SF13">
    <property type="entry name" value="PADR-FAMILY TRANSCRIPTIONAL REGULATOR"/>
    <property type="match status" value="1"/>
</dbReference>
<evidence type="ECO:0000259" key="1">
    <source>
        <dbReference type="Pfam" id="PF03551"/>
    </source>
</evidence>